<feature type="domain" description="Clp R" evidence="2">
    <location>
        <begin position="124"/>
        <end position="266"/>
    </location>
</feature>
<comment type="caution">
    <text evidence="3">The sequence shown here is derived from an EMBL/GenBank/DDBJ whole genome shotgun (WGS) entry which is preliminary data.</text>
</comment>
<dbReference type="EMBL" id="JAEACU010000004">
    <property type="protein sequence ID" value="KAH7532870.1"/>
    <property type="molecule type" value="Genomic_DNA"/>
</dbReference>
<dbReference type="PROSITE" id="PS51903">
    <property type="entry name" value="CLP_R"/>
    <property type="match status" value="1"/>
</dbReference>
<dbReference type="SUPFAM" id="SSF81923">
    <property type="entry name" value="Double Clp-N motif"/>
    <property type="match status" value="1"/>
</dbReference>
<dbReference type="Pfam" id="PF02861">
    <property type="entry name" value="Clp_N"/>
    <property type="match status" value="1"/>
</dbReference>
<dbReference type="Gene3D" id="1.10.1780.10">
    <property type="entry name" value="Clp, N-terminal domain"/>
    <property type="match status" value="1"/>
</dbReference>
<reference evidence="3" key="1">
    <citation type="journal article" date="2021" name="Front. Plant Sci.">
        <title>Chromosome-Scale Genome Assembly for Chinese Sour Jujube and Insights Into Its Genome Evolution and Domestication Signature.</title>
        <authorList>
            <person name="Shen L.-Y."/>
            <person name="Luo H."/>
            <person name="Wang X.-L."/>
            <person name="Wang X.-M."/>
            <person name="Qiu X.-J."/>
            <person name="Liu H."/>
            <person name="Zhou S.-S."/>
            <person name="Jia K.-H."/>
            <person name="Nie S."/>
            <person name="Bao Y.-T."/>
            <person name="Zhang R.-G."/>
            <person name="Yun Q.-Z."/>
            <person name="Chai Y.-H."/>
            <person name="Lu J.-Y."/>
            <person name="Li Y."/>
            <person name="Zhao S.-W."/>
            <person name="Mao J.-F."/>
            <person name="Jia S.-G."/>
            <person name="Mao Y.-M."/>
        </authorList>
    </citation>
    <scope>NUCLEOTIDE SEQUENCE</scope>
    <source>
        <strain evidence="3">AT0</strain>
        <tissue evidence="3">Leaf</tissue>
    </source>
</reference>
<gene>
    <name evidence="3" type="ORF">FEM48_Zijuj04G0068400</name>
</gene>
<proteinExistence type="predicted"/>
<dbReference type="AlphaFoldDB" id="A0A978VIF1"/>
<name>A0A978VIF1_ZIZJJ</name>
<evidence type="ECO:0000313" key="4">
    <source>
        <dbReference type="Proteomes" id="UP000813462"/>
    </source>
</evidence>
<sequence>MQKLEADLSFLKNKQAHSMSSLEAAGEIIKRLELELGDLAKFGSFTYEGETLEIINASSSRLNKERAGEKIYMTYLQLIKQKSAKSLPLKPFNEFTYGFPRFLPSSRRFDFSCQASTESPRITYGEFTVPAWEAIAHCPQVAKENRQGIVESEHLMKAILERSFDFSAFSNTENDKTCLVEATDKFIQIQPKAKVAGDQPAVVGPFLKSLIQRAIQYKKEYGHPFANVEHLLHAFSHDERFGKHFIEKFQLSQQFCGDKAIASKPKLKPKPKPTSADFETIDVQKLEADLSFLKNKQAHSISFLETAIGMIKNLELEMGDLVKFGSFTFQGETLEIIKASFSHLNKERVGEKIYMTYLQLIKEKIEHAESLKQST</sequence>
<protein>
    <recommendedName>
        <fullName evidence="2">Clp R domain-containing protein</fullName>
    </recommendedName>
</protein>
<organism evidence="3 4">
    <name type="scientific">Ziziphus jujuba var. spinosa</name>
    <dbReference type="NCBI Taxonomy" id="714518"/>
    <lineage>
        <taxon>Eukaryota</taxon>
        <taxon>Viridiplantae</taxon>
        <taxon>Streptophyta</taxon>
        <taxon>Embryophyta</taxon>
        <taxon>Tracheophyta</taxon>
        <taxon>Spermatophyta</taxon>
        <taxon>Magnoliopsida</taxon>
        <taxon>eudicotyledons</taxon>
        <taxon>Gunneridae</taxon>
        <taxon>Pentapetalae</taxon>
        <taxon>rosids</taxon>
        <taxon>fabids</taxon>
        <taxon>Rosales</taxon>
        <taxon>Rhamnaceae</taxon>
        <taxon>Paliureae</taxon>
        <taxon>Ziziphus</taxon>
    </lineage>
</organism>
<evidence type="ECO:0000259" key="2">
    <source>
        <dbReference type="PROSITE" id="PS51903"/>
    </source>
</evidence>
<keyword evidence="1" id="KW-0677">Repeat</keyword>
<dbReference type="Proteomes" id="UP000813462">
    <property type="component" value="Unassembled WGS sequence"/>
</dbReference>
<evidence type="ECO:0000256" key="1">
    <source>
        <dbReference type="PROSITE-ProRule" id="PRU01251"/>
    </source>
</evidence>
<dbReference type="InterPro" id="IPR004176">
    <property type="entry name" value="Clp_R_N"/>
</dbReference>
<evidence type="ECO:0000313" key="3">
    <source>
        <dbReference type="EMBL" id="KAH7532870.1"/>
    </source>
</evidence>
<accession>A0A978VIF1</accession>
<dbReference type="InterPro" id="IPR036628">
    <property type="entry name" value="Clp_N_dom_sf"/>
</dbReference>